<evidence type="ECO:0000259" key="1">
    <source>
        <dbReference type="Pfam" id="PF25789"/>
    </source>
</evidence>
<organism evidence="2">
    <name type="scientific">Eutreptiella gymnastica</name>
    <dbReference type="NCBI Taxonomy" id="73025"/>
    <lineage>
        <taxon>Eukaryota</taxon>
        <taxon>Discoba</taxon>
        <taxon>Euglenozoa</taxon>
        <taxon>Euglenida</taxon>
        <taxon>Spirocuta</taxon>
        <taxon>Euglenophyceae</taxon>
        <taxon>Eutreptiales</taxon>
        <taxon>Eutreptiaceae</taxon>
        <taxon>Eutreptiella</taxon>
    </lineage>
</organism>
<gene>
    <name evidence="2" type="ORF">EGYM00163_LOCUS3874</name>
</gene>
<protein>
    <recommendedName>
        <fullName evidence="1">NAA35-like TPR repeats domain-containing protein</fullName>
    </recommendedName>
</protein>
<dbReference type="InterPro" id="IPR057982">
    <property type="entry name" value="TPR_NAA35"/>
</dbReference>
<name>A0A7S4CBM9_9EUGL</name>
<proteinExistence type="predicted"/>
<dbReference type="AlphaFoldDB" id="A0A7S4CBM9"/>
<feature type="domain" description="NAA35-like TPR repeats" evidence="1">
    <location>
        <begin position="1"/>
        <end position="103"/>
    </location>
</feature>
<reference evidence="2" key="1">
    <citation type="submission" date="2021-01" db="EMBL/GenBank/DDBJ databases">
        <authorList>
            <person name="Corre E."/>
            <person name="Pelletier E."/>
            <person name="Niang G."/>
            <person name="Scheremetjew M."/>
            <person name="Finn R."/>
            <person name="Kale V."/>
            <person name="Holt S."/>
            <person name="Cochrane G."/>
            <person name="Meng A."/>
            <person name="Brown T."/>
            <person name="Cohen L."/>
        </authorList>
    </citation>
    <scope>NUCLEOTIDE SEQUENCE</scope>
    <source>
        <strain evidence="2">CCMP1594</strain>
    </source>
</reference>
<dbReference type="EMBL" id="HBJA01012332">
    <property type="protein sequence ID" value="CAE0792758.1"/>
    <property type="molecule type" value="Transcribed_RNA"/>
</dbReference>
<sequence length="109" mass="12719">MKPFLFLMRPRYVKYETFLMYSDTSNYKSADLVQSAIELLKRCKTLLERVMSVLDNDVDTAQFNTLLKVTKANMVCMQLYLSGHAQDKEVEFDWTTSSAFPVIRFKKKG</sequence>
<dbReference type="Pfam" id="PF25789">
    <property type="entry name" value="TPR_NAA35"/>
    <property type="match status" value="1"/>
</dbReference>
<evidence type="ECO:0000313" key="2">
    <source>
        <dbReference type="EMBL" id="CAE0792758.1"/>
    </source>
</evidence>
<accession>A0A7S4CBM9</accession>